<name>A0A1F6V8H4_9BACT</name>
<dbReference type="PANTHER" id="PTHR34203:SF15">
    <property type="entry name" value="SLL1173 PROTEIN"/>
    <property type="match status" value="1"/>
</dbReference>
<gene>
    <name evidence="2" type="ORF">A2647_00390</name>
</gene>
<accession>A0A1F6V8H4</accession>
<dbReference type="InterPro" id="IPR006342">
    <property type="entry name" value="FkbM_mtfrase"/>
</dbReference>
<dbReference type="Gene3D" id="3.40.50.150">
    <property type="entry name" value="Vaccinia Virus protein VP39"/>
    <property type="match status" value="1"/>
</dbReference>
<dbReference type="SUPFAM" id="SSF53335">
    <property type="entry name" value="S-adenosyl-L-methionine-dependent methyltransferases"/>
    <property type="match status" value="1"/>
</dbReference>
<dbReference type="EMBL" id="MFTP01000012">
    <property type="protein sequence ID" value="OGI65824.1"/>
    <property type="molecule type" value="Genomic_DNA"/>
</dbReference>
<dbReference type="InterPro" id="IPR029063">
    <property type="entry name" value="SAM-dependent_MTases_sf"/>
</dbReference>
<reference evidence="2 3" key="1">
    <citation type="journal article" date="2016" name="Nat. Commun.">
        <title>Thousands of microbial genomes shed light on interconnected biogeochemical processes in an aquifer system.</title>
        <authorList>
            <person name="Anantharaman K."/>
            <person name="Brown C.T."/>
            <person name="Hug L.A."/>
            <person name="Sharon I."/>
            <person name="Castelle C.J."/>
            <person name="Probst A.J."/>
            <person name="Thomas B.C."/>
            <person name="Singh A."/>
            <person name="Wilkins M.J."/>
            <person name="Karaoz U."/>
            <person name="Brodie E.L."/>
            <person name="Williams K.H."/>
            <person name="Hubbard S.S."/>
            <person name="Banfield J.F."/>
        </authorList>
    </citation>
    <scope>NUCLEOTIDE SEQUENCE [LARGE SCALE GENOMIC DNA]</scope>
</reference>
<dbReference type="AlphaFoldDB" id="A0A1F6V8H4"/>
<evidence type="ECO:0000259" key="1">
    <source>
        <dbReference type="Pfam" id="PF05050"/>
    </source>
</evidence>
<protein>
    <recommendedName>
        <fullName evidence="1">Methyltransferase FkbM domain-containing protein</fullName>
    </recommendedName>
</protein>
<dbReference type="Pfam" id="PF05050">
    <property type="entry name" value="Methyltransf_21"/>
    <property type="match status" value="1"/>
</dbReference>
<dbReference type="InterPro" id="IPR052514">
    <property type="entry name" value="SAM-dependent_MTase"/>
</dbReference>
<evidence type="ECO:0000313" key="2">
    <source>
        <dbReference type="EMBL" id="OGI65824.1"/>
    </source>
</evidence>
<dbReference type="Proteomes" id="UP000177370">
    <property type="component" value="Unassembled WGS sequence"/>
</dbReference>
<sequence>MSIYLNNMKNNIKKYVGKLLPENIKYFIRKILNFVKHDSNTKIPIEELKIFEALKDSMQIVFDIGAREDLSFFSIKKNCFYHLFEPNKKFTALLKKQISLLENHNIKLNEFGLSDKNEDNCIYYEQSQSFVINPFIKDIDTGQRYSLRTLDEYVSKNKIPFIDFLKIDAEGMDYRIIKGGADVIKNKTSYIQFEYWDGVKKFVDILGNDFNLYLMIEPRLLDAILNDAINNMTQAQKQKDYTKSITALDNELIDLIDGILIPKGYGGNILGIKKNINNKIIEKIK</sequence>
<evidence type="ECO:0000313" key="3">
    <source>
        <dbReference type="Proteomes" id="UP000177370"/>
    </source>
</evidence>
<organism evidence="2 3">
    <name type="scientific">Candidatus Nomurabacteria bacterium RIFCSPHIGHO2_01_FULL_40_24b</name>
    <dbReference type="NCBI Taxonomy" id="1801739"/>
    <lineage>
        <taxon>Bacteria</taxon>
        <taxon>Candidatus Nomuraibacteriota</taxon>
    </lineage>
</organism>
<proteinExistence type="predicted"/>
<dbReference type="PANTHER" id="PTHR34203">
    <property type="entry name" value="METHYLTRANSFERASE, FKBM FAMILY PROTEIN"/>
    <property type="match status" value="1"/>
</dbReference>
<comment type="caution">
    <text evidence="2">The sequence shown here is derived from an EMBL/GenBank/DDBJ whole genome shotgun (WGS) entry which is preliminary data.</text>
</comment>
<dbReference type="NCBIfam" id="TIGR01444">
    <property type="entry name" value="fkbM_fam"/>
    <property type="match status" value="1"/>
</dbReference>
<feature type="domain" description="Methyltransferase FkbM" evidence="1">
    <location>
        <begin position="63"/>
        <end position="194"/>
    </location>
</feature>